<protein>
    <submittedName>
        <fullName evidence="2">Uncharacterized protein</fullName>
    </submittedName>
</protein>
<evidence type="ECO:0000313" key="3">
    <source>
        <dbReference type="Proteomes" id="UP000075462"/>
    </source>
</evidence>
<comment type="caution">
    <text evidence="2">The sequence shown here is derived from an EMBL/GenBank/DDBJ whole genome shotgun (WGS) entry which is preliminary data.</text>
</comment>
<accession>A0A149V668</accession>
<proteinExistence type="predicted"/>
<organism evidence="2 3">
    <name type="scientific">Acetobacter cerevisiae</name>
    <dbReference type="NCBI Taxonomy" id="178900"/>
    <lineage>
        <taxon>Bacteria</taxon>
        <taxon>Pseudomonadati</taxon>
        <taxon>Pseudomonadota</taxon>
        <taxon>Alphaproteobacteria</taxon>
        <taxon>Acetobacterales</taxon>
        <taxon>Acetobacteraceae</taxon>
        <taxon>Acetobacter</taxon>
    </lineage>
</organism>
<gene>
    <name evidence="2" type="ORF">AD954_14595</name>
</gene>
<dbReference type="AlphaFoldDB" id="A0A149V668"/>
<dbReference type="Proteomes" id="UP000075462">
    <property type="component" value="Unassembled WGS sequence"/>
</dbReference>
<reference evidence="2 3" key="1">
    <citation type="submission" date="2015-06" db="EMBL/GenBank/DDBJ databases">
        <title>Improved classification and identification of acetic acid bacteria using matrix-assisted laser desorption/ionization time-of-flight mass spectrometry; Gluconobacter nephelii and Gluconobacter uchimurae are later heterotypic synonyms of Gluconobacter japonicus and Gluconobacter oxydans, respectively.</title>
        <authorList>
            <person name="Li L."/>
            <person name="Cleenwerck I."/>
            <person name="De Vuyst L."/>
            <person name="Vandamme P."/>
        </authorList>
    </citation>
    <scope>NUCLEOTIDE SEQUENCE [LARGE SCALE GENOMIC DNA]</scope>
    <source>
        <strain evidence="2 3">LMG 1545</strain>
    </source>
</reference>
<dbReference type="EMBL" id="LIAA01000099">
    <property type="protein sequence ID" value="KXV75596.1"/>
    <property type="molecule type" value="Genomic_DNA"/>
</dbReference>
<name>A0A149V668_9PROT</name>
<feature type="compositionally biased region" description="Low complexity" evidence="1">
    <location>
        <begin position="44"/>
        <end position="68"/>
    </location>
</feature>
<evidence type="ECO:0000313" key="2">
    <source>
        <dbReference type="EMBL" id="KXV75596.1"/>
    </source>
</evidence>
<feature type="region of interest" description="Disordered" evidence="1">
    <location>
        <begin position="1"/>
        <end position="78"/>
    </location>
</feature>
<sequence length="78" mass="8509">MGRFGYLAEGTEPGRPHRRGDRISSHTSSRSGDRSRIHARARRGAAASRNGSNGSRRRPPLGVRGVGSARCDRQRALE</sequence>
<evidence type="ECO:0000256" key="1">
    <source>
        <dbReference type="SAM" id="MobiDB-lite"/>
    </source>
</evidence>